<protein>
    <submittedName>
        <fullName evidence="1">Uncharacterized protein</fullName>
    </submittedName>
</protein>
<feature type="non-terminal residue" evidence="1">
    <location>
        <position position="1"/>
    </location>
</feature>
<gene>
    <name evidence="1" type="ORF">B296_00032812</name>
</gene>
<name>A0A426YTH7_ENSVE</name>
<dbReference type="AlphaFoldDB" id="A0A426YTH7"/>
<accession>A0A426YTH7</accession>
<proteinExistence type="predicted"/>
<evidence type="ECO:0000313" key="1">
    <source>
        <dbReference type="EMBL" id="RRT55040.1"/>
    </source>
</evidence>
<organism evidence="1 2">
    <name type="scientific">Ensete ventricosum</name>
    <name type="common">Abyssinian banana</name>
    <name type="synonym">Musa ensete</name>
    <dbReference type="NCBI Taxonomy" id="4639"/>
    <lineage>
        <taxon>Eukaryota</taxon>
        <taxon>Viridiplantae</taxon>
        <taxon>Streptophyta</taxon>
        <taxon>Embryophyta</taxon>
        <taxon>Tracheophyta</taxon>
        <taxon>Spermatophyta</taxon>
        <taxon>Magnoliopsida</taxon>
        <taxon>Liliopsida</taxon>
        <taxon>Zingiberales</taxon>
        <taxon>Musaceae</taxon>
        <taxon>Ensete</taxon>
    </lineage>
</organism>
<sequence>VSGTPTNKKGWKAHYFFISSPSWGFRVDWSIHPISNIPPLLSKEESIMVNRLKGLLPLSRAIRDMTELWLVEARLSPTSRGYDSRDVSLVAKPLLHVKILGRLLGGLGVRTRGFAPDPSKGSLHLALRDPYGISNQANHVVSCKHLWGLRSVMYHYPFVCNISEFARYLDLEVDSDPFTEKPEDSSVPMETR</sequence>
<dbReference type="Proteomes" id="UP000287651">
    <property type="component" value="Unassembled WGS sequence"/>
</dbReference>
<dbReference type="EMBL" id="AMZH03010281">
    <property type="protein sequence ID" value="RRT55040.1"/>
    <property type="molecule type" value="Genomic_DNA"/>
</dbReference>
<comment type="caution">
    <text evidence="1">The sequence shown here is derived from an EMBL/GenBank/DDBJ whole genome shotgun (WGS) entry which is preliminary data.</text>
</comment>
<reference evidence="1 2" key="1">
    <citation type="journal article" date="2014" name="Agronomy (Basel)">
        <title>A Draft Genome Sequence for Ensete ventricosum, the Drought-Tolerant Tree Against Hunger.</title>
        <authorList>
            <person name="Harrison J."/>
            <person name="Moore K.A."/>
            <person name="Paszkiewicz K."/>
            <person name="Jones T."/>
            <person name="Grant M."/>
            <person name="Ambacheew D."/>
            <person name="Muzemil S."/>
            <person name="Studholme D.J."/>
        </authorList>
    </citation>
    <scope>NUCLEOTIDE SEQUENCE [LARGE SCALE GENOMIC DNA]</scope>
</reference>
<evidence type="ECO:0000313" key="2">
    <source>
        <dbReference type="Proteomes" id="UP000287651"/>
    </source>
</evidence>